<feature type="compositionally biased region" description="Polar residues" evidence="2">
    <location>
        <begin position="54"/>
        <end position="64"/>
    </location>
</feature>
<feature type="domain" description="Calcineurin-like phosphoesterase" evidence="4">
    <location>
        <begin position="147"/>
        <end position="355"/>
    </location>
</feature>
<dbReference type="Pfam" id="PF00149">
    <property type="entry name" value="Metallophos"/>
    <property type="match status" value="1"/>
</dbReference>
<organism evidence="6 7">
    <name type="scientific">Nesterenkonia alkaliphila</name>
    <dbReference type="NCBI Taxonomy" id="1463631"/>
    <lineage>
        <taxon>Bacteria</taxon>
        <taxon>Bacillati</taxon>
        <taxon>Actinomycetota</taxon>
        <taxon>Actinomycetes</taxon>
        <taxon>Micrococcales</taxon>
        <taxon>Micrococcaceae</taxon>
        <taxon>Nesterenkonia</taxon>
    </lineage>
</organism>
<sequence>MTQSPYADEPTRWSRRLTAVGLTAVLLTGTAAASATTEESLENQADSSTEDSNTETQSTTSLDQDSAAETDPEGEDPEAGQEASEASEDDGQQEDEGTLGASEQDEDPDEAVSSEDESDEQTEETAELFADGEDEGTEEAGAVVDLQILTTNDFHGRVERDGNIAGAEIFACTVDHFRGENPNTLLVGAGDHIGASTFTSWATNDEVAIESLNLWGMDVSTVGNHEFDTGWADFRDRFMPLSEFTWLGANVVDENTGEPILDPYEIHEVGGASIAFIGLNTMNMPNLVSPGGVEGIEWTDLSATANYWAEHIAENEDADLTMVLVHEGLGQPGFAELTENAHEDIFAIVSGHTHQTYAQRTEAGTWVTQTGEYIRNIGQYTIQFDLETREVVDSSYENLPLMSEFDEGWNPVYCNSGDRPDVAALVADAVETAEEVGNQVIGQADPGFARAQNQDGSENRSARSTMSDVIADAQAWAARQSANDVDFAVMNPGGVRADLPPGTEGAGGEVTFRDLATIQPFGNLINSVEIDGHGIKAVLELQWREGRDLMLGTSSEFTYTYDPTRDYGDRITGMWLNGEELDLDATYLLAANSFLAEGGDGFTPFAAGNRGTTGQVDMDGFIAFFQQGREGQLEIGPNLAKRSLALTWVSDPEAVYSPGEEIAVDLAGLSWNTPGLPEPEALEITLGDVSVGTAQVDTSWPEICEDNDLRGTAEVRVEVPALVTSAGSFSPGFSAGAWAGDEAEVPLTITEPQTGLELTLMVTVDSAVAEEPDEEDPADEDPAPVEEDEEAPAEEEDPSAEPAGDTDEKSALAQTGATLTAVAAIALALLVLGVLLLMIRRRQASSIS</sequence>
<dbReference type="GO" id="GO:0030288">
    <property type="term" value="C:outer membrane-bounded periplasmic space"/>
    <property type="evidence" value="ECO:0007669"/>
    <property type="project" value="TreeGrafter"/>
</dbReference>
<dbReference type="AlphaFoldDB" id="A0A7K1UHC3"/>
<dbReference type="GO" id="GO:0008253">
    <property type="term" value="F:5'-nucleotidase activity"/>
    <property type="evidence" value="ECO:0007669"/>
    <property type="project" value="TreeGrafter"/>
</dbReference>
<feature type="compositionally biased region" description="Acidic residues" evidence="2">
    <location>
        <begin position="66"/>
        <end position="138"/>
    </location>
</feature>
<comment type="caution">
    <text evidence="6">The sequence shown here is derived from an EMBL/GenBank/DDBJ whole genome shotgun (WGS) entry which is preliminary data.</text>
</comment>
<evidence type="ECO:0000256" key="2">
    <source>
        <dbReference type="SAM" id="MobiDB-lite"/>
    </source>
</evidence>
<dbReference type="SUPFAM" id="SSF56300">
    <property type="entry name" value="Metallo-dependent phosphatases"/>
    <property type="match status" value="1"/>
</dbReference>
<dbReference type="InterPro" id="IPR004843">
    <property type="entry name" value="Calcineurin-like_PHP"/>
</dbReference>
<evidence type="ECO:0000313" key="7">
    <source>
        <dbReference type="Proteomes" id="UP000460157"/>
    </source>
</evidence>
<evidence type="ECO:0000313" key="6">
    <source>
        <dbReference type="EMBL" id="MVT25873.1"/>
    </source>
</evidence>
<keyword evidence="7" id="KW-1185">Reference proteome</keyword>
<keyword evidence="1" id="KW-0732">Signal</keyword>
<dbReference type="Proteomes" id="UP000460157">
    <property type="component" value="Unassembled WGS sequence"/>
</dbReference>
<dbReference type="InterPro" id="IPR008334">
    <property type="entry name" value="5'-Nucleotdase_C"/>
</dbReference>
<evidence type="ECO:0000256" key="1">
    <source>
        <dbReference type="ARBA" id="ARBA00022729"/>
    </source>
</evidence>
<accession>A0A7K1UHC3</accession>
<dbReference type="SUPFAM" id="SSF55816">
    <property type="entry name" value="5'-nucleotidase (syn. UDP-sugar hydrolase), C-terminal domain"/>
    <property type="match status" value="1"/>
</dbReference>
<evidence type="ECO:0008006" key="8">
    <source>
        <dbReference type="Google" id="ProtNLM"/>
    </source>
</evidence>
<dbReference type="RefSeq" id="WP_157322255.1">
    <property type="nucleotide sequence ID" value="NZ_BMFX01000001.1"/>
</dbReference>
<keyword evidence="3" id="KW-0472">Membrane</keyword>
<dbReference type="Pfam" id="PF02872">
    <property type="entry name" value="5_nucleotid_C"/>
    <property type="match status" value="1"/>
</dbReference>
<keyword evidence="3" id="KW-0812">Transmembrane</keyword>
<keyword evidence="3" id="KW-1133">Transmembrane helix</keyword>
<proteinExistence type="predicted"/>
<feature type="region of interest" description="Disordered" evidence="2">
    <location>
        <begin position="769"/>
        <end position="811"/>
    </location>
</feature>
<feature type="transmembrane region" description="Helical" evidence="3">
    <location>
        <begin position="819"/>
        <end position="839"/>
    </location>
</feature>
<dbReference type="GO" id="GO:0008768">
    <property type="term" value="F:UDP-sugar diphosphatase activity"/>
    <property type="evidence" value="ECO:0007669"/>
    <property type="project" value="TreeGrafter"/>
</dbReference>
<feature type="compositionally biased region" description="Acidic residues" evidence="2">
    <location>
        <begin position="769"/>
        <end position="799"/>
    </location>
</feature>
<feature type="domain" description="5'-Nucleotidase C-terminal" evidence="5">
    <location>
        <begin position="441"/>
        <end position="605"/>
    </location>
</feature>
<dbReference type="GO" id="GO:0009166">
    <property type="term" value="P:nucleotide catabolic process"/>
    <property type="evidence" value="ECO:0007669"/>
    <property type="project" value="InterPro"/>
</dbReference>
<evidence type="ECO:0000256" key="3">
    <source>
        <dbReference type="SAM" id="Phobius"/>
    </source>
</evidence>
<dbReference type="InterPro" id="IPR029052">
    <property type="entry name" value="Metallo-depent_PP-like"/>
</dbReference>
<dbReference type="EMBL" id="WRPM01000038">
    <property type="protein sequence ID" value="MVT25873.1"/>
    <property type="molecule type" value="Genomic_DNA"/>
</dbReference>
<dbReference type="Gene3D" id="3.60.21.10">
    <property type="match status" value="1"/>
</dbReference>
<dbReference type="InterPro" id="IPR006179">
    <property type="entry name" value="5_nucleotidase/apyrase"/>
</dbReference>
<gene>
    <name evidence="6" type="ORF">GNZ21_05780</name>
</gene>
<name>A0A7K1UHC3_9MICC</name>
<evidence type="ECO:0000259" key="4">
    <source>
        <dbReference type="Pfam" id="PF00149"/>
    </source>
</evidence>
<dbReference type="Gene3D" id="3.90.780.10">
    <property type="entry name" value="5'-Nucleotidase, C-terminal domain"/>
    <property type="match status" value="1"/>
</dbReference>
<feature type="region of interest" description="Disordered" evidence="2">
    <location>
        <begin position="32"/>
        <end position="138"/>
    </location>
</feature>
<dbReference type="PANTHER" id="PTHR11575:SF24">
    <property type="entry name" value="5'-NUCLEOTIDASE"/>
    <property type="match status" value="1"/>
</dbReference>
<dbReference type="PANTHER" id="PTHR11575">
    <property type="entry name" value="5'-NUCLEOTIDASE-RELATED"/>
    <property type="match status" value="1"/>
</dbReference>
<dbReference type="OrthoDB" id="1016457at2"/>
<evidence type="ECO:0000259" key="5">
    <source>
        <dbReference type="Pfam" id="PF02872"/>
    </source>
</evidence>
<dbReference type="PRINTS" id="PR01607">
    <property type="entry name" value="APYRASEFAMLY"/>
</dbReference>
<dbReference type="InterPro" id="IPR036907">
    <property type="entry name" value="5'-Nucleotdase_C_sf"/>
</dbReference>
<reference evidence="6 7" key="1">
    <citation type="submission" date="2019-12" db="EMBL/GenBank/DDBJ databases">
        <title>Nesterenkonia muleiensis sp. nov., a novel actinobacterium isolated from sap of Populus euphratica.</title>
        <authorList>
            <person name="Wang R."/>
        </authorList>
    </citation>
    <scope>NUCLEOTIDE SEQUENCE [LARGE SCALE GENOMIC DNA]</scope>
    <source>
        <strain evidence="6 7">F10</strain>
    </source>
</reference>
<protein>
    <recommendedName>
        <fullName evidence="8">LPXTG cell wall anchor domain-containing protein</fullName>
    </recommendedName>
</protein>